<dbReference type="Proteomes" id="UP001652625">
    <property type="component" value="Chromosome 12"/>
</dbReference>
<evidence type="ECO:0000256" key="1">
    <source>
        <dbReference type="ARBA" id="ARBA00006545"/>
    </source>
</evidence>
<evidence type="ECO:0000256" key="2">
    <source>
        <dbReference type="ARBA" id="ARBA00022448"/>
    </source>
</evidence>
<feature type="domain" description="Chorein N-terminal" evidence="3">
    <location>
        <begin position="2"/>
        <end position="813"/>
    </location>
</feature>
<dbReference type="InterPro" id="IPR056747">
    <property type="entry name" value="VPS13-like_M"/>
</dbReference>
<name>A0ABM4D5L7_HYDVU</name>
<dbReference type="GeneID" id="100213148"/>
<dbReference type="InterPro" id="IPR056748">
    <property type="entry name" value="VPS13-like_C"/>
</dbReference>
<dbReference type="Pfam" id="PF25033">
    <property type="entry name" value="VPS13_M"/>
    <property type="match status" value="1"/>
</dbReference>
<gene>
    <name evidence="7" type="primary">LOC100213148</name>
</gene>
<feature type="domain" description="VPS13-like middle region" evidence="4">
    <location>
        <begin position="1884"/>
        <end position="2185"/>
    </location>
</feature>
<protein>
    <submittedName>
        <fullName evidence="7">Intermembrane lipid transfer protein VPS13A isoform X7</fullName>
    </submittedName>
</protein>
<keyword evidence="6" id="KW-1185">Reference proteome</keyword>
<keyword evidence="2" id="KW-0813">Transport</keyword>
<dbReference type="InterPro" id="IPR026854">
    <property type="entry name" value="VPS13_N"/>
</dbReference>
<dbReference type="PANTHER" id="PTHR16166:SF93">
    <property type="entry name" value="INTERMEMBRANE LIPID TRANSFER PROTEIN VPS13"/>
    <property type="match status" value="1"/>
</dbReference>
<dbReference type="Pfam" id="PF25037">
    <property type="entry name" value="VPS13_C"/>
    <property type="match status" value="1"/>
</dbReference>
<accession>A0ABM4D5L7</accession>
<comment type="similarity">
    <text evidence="1">Belongs to the VPS13 family.</text>
</comment>
<sequence length="3536" mass="404211">MVLEAVVVSILKKYIGKYIKNFDGKNLSLSLWSGEATLCDLELKAEALAELNLPIQVTSGFIGKLFLSIPWSSLYTQSVILNIDNVFVVASPQIESPFDAEQNKKFHYIMKQNQLNSITNLKEKEKLVDTTNDTLMEKLTAQIIKNIQILISNIHVRYEDKTSNPLSPFAFGITLNELSVQTTDENWLPSIVDGSAHIIFKMVKATSVSVYWNTNVTQFANGQPYWKRFMKNHINIADKINPQEFIIKPLLIAIELKIDQDLDSSLDLPKFLLDVVLKEISIEITKNQFESMINLIETFERMAINCVYRKYKPIVSVKENPKLWWRYIFESYVEISYKCWTWERIKQHRGNYRSYVAFYKEKLKDQYLDLNRKTVYENCEKMEELLDVANILIARKQAENEFNIEKENGAFDLAEKSEQPLSWLEWLGISSRPNSLQDKKITEKASMLSLAGFSEKEKNDLYHAIGYTKDREHPAYSKEYVRSQISLHLEASSVNLKDETNRSVLNFGITKFICKLTERPGSHGYGVDFTLEDLHLESDLNNANLIIANSERILWCNFQINPVDVNADYSVTVSMEPLSIIYDEKAINSVKDFFVISDQSKLQELSNIATGSMKEITVASRAGIEFAVDHNKVLFIDINLKCPILIFPVGWNSIERIPKLLHLNLGILRVITNLNSDRRALSVKNATDNELETIFYYQTEVNLTNIHVAVQNKLSFPVEVVCSEEQEKDFVLSPTSINVQIHRSLKFGYANYPDIKMYCTMSALQVYLSDEKCFLFYQTFDNLVKIFGNTRSLKPELDSSTGLTKTNLSPTKNDVLYQEKIFLQNALIDDESLPPVSTSDEFFDVIDAPTLNDFRFSQLNHTKFIANFTIENLAINYEMRFEDFEKSLSFMLKWITCDIKVNKWDTLIKTTIKSLKLAQVIKEERKVFLLSLNKQEELFQVKYKQADPKGPEFQSKFNKNENLISVYIGMIKLNVMEADILDLMKYFINLNKRIKIENKSSNQSSVSSKNVEVDTFKTLKKADFKYELALAGIELLVHDLFTLKLTDLDASVAMSFYFTKYLIKLKDVSFTDECKETKYSKILSVTTFKTWFYCEVVFNSNIEKESIDPDLKISLQVGKVKIFIIPEFLTQLLESVNKFKKSFNYSSNAAAPKGITNRSLKIQLIMSLDASDIYLPISRLSSNFFMIDLGRIDISTSIYKDKIFLYDKLKVDVNGFKFLRNLEEIIFPLSIQIECERSLNKPYQDIKIKIHLAIISVKIHNDVLNDGFLFLDIFGILKSNPADNECIVLNSTTAKPSLLIHADVNEVLVIISTLIERPLLTVCLQKLTLISENCADAKKSHFTFKHIEIKSYDNEETKILLTSSLDGGNMNAVYYGTTDKNQDLNILLGHVLLFLDDCAIRNIILYTMPHIKSFYNVFTISGEINNICFENKVSNQIETHLNIHATVISLSMTWCCSDISLAVTRMKDIVLMAFLTEKITSYKLRLNSFCIEDLSHKSLYNQVLIMLDDNALVLEHLASEVTTDSVIQKQITLSLKVGRVKFIYLYKFVKDVMFYFECLMEPMTSLYSNEKDKFKETPIAFFQLHIEIVSSLVVYPETSVSNKYLLANFDRCVIKNSPLMLVNNFTVEISEMSLSMVDKISVSKIADQLNPCLQIVQSILPQDQSRLAPVQNLKIDVHINPIIVHLNEKHIQLFMCMFQANFFEKGETQERLISAMIKSNQVEGTDSVDVNVKCELIKFIVSSNVLFKEKYMSEQVNICELCCPKFTMKVFVDDKVSVKLALKEFVVTDLRPYSNFYFKKMFEQFSEEKITPENKDLSEEKNKFSVIYNCDAKEGSTQYYKFKVKGGTLLINMDFITDIIKYYIYVIIPSPDYVYFDTNELLQVRVTFEFPDLKLVLLQDSFCEISNAVVIKLQSRVIYEQHKEKVSIELMDGLFGIVMKQYPLKNKQNLLLLQPSSFTAKIFLTNAIQIDVLIKKMVFCFSPSIVAAIIYIVDGFVGYKILEKKESLSSTKINTKVNWSPQLLNKDFLQEQSYIVPQNDFQTGLQKFQLMLDALELTLGNDFKGIVVPLIKFNICTSTKILDWSTRISFDIDFTIEANLFNDELATWEPVIEPDDNQNDSFEVNIRSFYSENKKLNLSKTFVQIKSEKILGEEYDQVDTKDFKRDIMHFVISSDNILQVTITSKFLKVASLVSEGFSIKSLRNSVKTELVAPYHFENQLGVNISIWVGKTLKASVGNSSIQVLKRLNNLTVGIESRSLSTYHLIKKSPSVRSRSSRMLNRILSKTDENSESFIDFIDIQVSGFNLIKNFSMSAVGCYGYKLTSTKSGTSYEILIDVSILNGRRFITFSSAIQIVNYLPIGVRILSASGQELCFTEKRSSIPLEYSLIDEIKVSLERNFMSENLISIKNIEDKEKNTVIKCSTYENVKYVVVVTKSELNKNVSKKVITLAPPAVILNFLPRKVIVYIQWKNMKGPEYLIESGNMLEIMDTNICKKAWQIAIKYCDDYDTWIGSTSTKIAQRNFIEMNCLDKLRSSLMFEMRVELVDGTLKIRLFTSYWLVNKTGINLLFKNSKGDLYNILSNNMFPTIISYSEQRNEGSLSLNGGSWSDSFFLNVVSNENVIKCMDNLENEYRILLTVNLSSFGLTYIIKFSPTHLICNNTELTLLFSNDLPHPQWKILNRTECLPVWSLSSLLLLKEENGAHLSQAIPFDCNFKCVKRLSSSETVCVNVDKLGEKFVMKISPYEDGCIPLRVDNYCHSISIFIKQKDTTSLLSTHEFLPNHSQYFTWNDLKKPYEVLVSSDPYCKNSFIHINPIQNTFGKLESFTANNMEERSHSSSCCTFDCFPRHGDKHSFLMSSYLTYSVPDIYWVSFYDGLQRVLAFTTDFNIARKLYKIGNEESITMEVFVSIHGIGLSLVNSIPLEIAYISITGGTSKWEVNSGKGWNVLEIVTSTLLEESWNNDCISVNIKNKIKANFEAMVIKFPHSGTLRRTQEPGLWLHVVQSTQYLSFHVFIQRLQVDNQQYGVVFPAVLYPTPLPQYILKRRGIKPFLEASVVFGFLNNSVIIRYLKVLLQEINLKLDRDIITGVMSFSNINKSNKNELTLLVDDVKVAQKSEEQAVIELLGSHSSNLVLNHFHLSPIKVHLSFSIESRKVDTNINLALLEWLVSTIGIHFTDVSDIVIKLAFFERKNVSLPREVLVAEINKHYLIQAAKQFHILVLGLDVIGNPYGLISDYREGLKDFFYEPYLGSVEGPHQFAEGLAYGVKSLLGHTVGGTIAAASLITEQFGQVVAAMSFDSEYKKKRKARMQVNRSCVGQELIIGGKQFLFGILFGVSGLVTKPVQGARASGINGFFKGVGKGIIGLLVKPASGVVDLVTSSLDGIKRFSEQVGKDVVCRVRLPRVTMPNQPVVIYSNEHSYGYGLLKSLSIKKKIDFSYKDYVVISDEPLRFVFFTTEDLIYANQKNFFDDWDISFILKYKVIGSVEQKESTVFLLSKLNSVEMESEIVQEIEHISCKTPVIAKILVEKMTYYTTATA</sequence>
<dbReference type="PANTHER" id="PTHR16166">
    <property type="entry name" value="VACUOLAR PROTEIN SORTING-ASSOCIATED PROTEIN VPS13"/>
    <property type="match status" value="1"/>
</dbReference>
<proteinExistence type="inferred from homology"/>
<evidence type="ECO:0000259" key="5">
    <source>
        <dbReference type="Pfam" id="PF25037"/>
    </source>
</evidence>
<evidence type="ECO:0000313" key="7">
    <source>
        <dbReference type="RefSeq" id="XP_065669587.1"/>
    </source>
</evidence>
<dbReference type="RefSeq" id="XP_065669587.1">
    <property type="nucleotide sequence ID" value="XM_065813515.1"/>
</dbReference>
<organism evidence="6 7">
    <name type="scientific">Hydra vulgaris</name>
    <name type="common">Hydra</name>
    <name type="synonym">Hydra attenuata</name>
    <dbReference type="NCBI Taxonomy" id="6087"/>
    <lineage>
        <taxon>Eukaryota</taxon>
        <taxon>Metazoa</taxon>
        <taxon>Cnidaria</taxon>
        <taxon>Hydrozoa</taxon>
        <taxon>Hydroidolina</taxon>
        <taxon>Anthoathecata</taxon>
        <taxon>Aplanulata</taxon>
        <taxon>Hydridae</taxon>
        <taxon>Hydra</taxon>
    </lineage>
</organism>
<dbReference type="InterPro" id="IPR026847">
    <property type="entry name" value="VPS13"/>
</dbReference>
<reference evidence="7" key="1">
    <citation type="submission" date="2025-08" db="UniProtKB">
        <authorList>
            <consortium name="RefSeq"/>
        </authorList>
    </citation>
    <scope>IDENTIFICATION</scope>
</reference>
<feature type="domain" description="Intermembrane lipid transfer protein VPS13-like C-terminal" evidence="5">
    <location>
        <begin position="3398"/>
        <end position="3498"/>
    </location>
</feature>
<evidence type="ECO:0000259" key="4">
    <source>
        <dbReference type="Pfam" id="PF25033"/>
    </source>
</evidence>
<evidence type="ECO:0000259" key="3">
    <source>
        <dbReference type="Pfam" id="PF12624"/>
    </source>
</evidence>
<evidence type="ECO:0000313" key="6">
    <source>
        <dbReference type="Proteomes" id="UP001652625"/>
    </source>
</evidence>
<dbReference type="Pfam" id="PF12624">
    <property type="entry name" value="VPS13_N"/>
    <property type="match status" value="1"/>
</dbReference>